<reference evidence="3" key="1">
    <citation type="journal article" date="2014" name="BMC Genomics">
        <title>Genome characteristics reveal the impact of lichenization on lichen-forming fungus Endocarpon pusillum Hedwig (Verrucariales, Ascomycota).</title>
        <authorList>
            <person name="Wang Y.-Y."/>
            <person name="Liu B."/>
            <person name="Zhang X.-Y."/>
            <person name="Zhou Q.-M."/>
            <person name="Zhang T."/>
            <person name="Li H."/>
            <person name="Yu Y.-F."/>
            <person name="Zhang X.-L."/>
            <person name="Hao X.-Y."/>
            <person name="Wang M."/>
            <person name="Wang L."/>
            <person name="Wei J.-C."/>
        </authorList>
    </citation>
    <scope>NUCLEOTIDE SEQUENCE [LARGE SCALE GENOMIC DNA]</scope>
    <source>
        <strain evidence="3">Z07020 / HMAS-L-300199</strain>
    </source>
</reference>
<dbReference type="eggNOG" id="ENOG502S1KN">
    <property type="taxonomic scope" value="Eukaryota"/>
</dbReference>
<keyword evidence="3" id="KW-1185">Reference proteome</keyword>
<proteinExistence type="predicted"/>
<dbReference type="PANTHER" id="PTHR36124">
    <property type="match status" value="1"/>
</dbReference>
<feature type="transmembrane region" description="Helical" evidence="1">
    <location>
        <begin position="20"/>
        <end position="39"/>
    </location>
</feature>
<dbReference type="HOGENOM" id="CLU_039076_0_0_1"/>
<keyword evidence="1" id="KW-0472">Membrane</keyword>
<gene>
    <name evidence="2" type="ORF">EPUS_09162</name>
</gene>
<dbReference type="Proteomes" id="UP000019373">
    <property type="component" value="Unassembled WGS sequence"/>
</dbReference>
<dbReference type="RefSeq" id="XP_007787094.1">
    <property type="nucleotide sequence ID" value="XM_007788904.1"/>
</dbReference>
<organism evidence="2 3">
    <name type="scientific">Endocarpon pusillum (strain Z07020 / HMAS-L-300199)</name>
    <name type="common">Lichen-forming fungus</name>
    <dbReference type="NCBI Taxonomy" id="1263415"/>
    <lineage>
        <taxon>Eukaryota</taxon>
        <taxon>Fungi</taxon>
        <taxon>Dikarya</taxon>
        <taxon>Ascomycota</taxon>
        <taxon>Pezizomycotina</taxon>
        <taxon>Eurotiomycetes</taxon>
        <taxon>Chaetothyriomycetidae</taxon>
        <taxon>Verrucariales</taxon>
        <taxon>Verrucariaceae</taxon>
        <taxon>Endocarpon</taxon>
    </lineage>
</organism>
<dbReference type="InterPro" id="IPR046366">
    <property type="entry name" value="MPAB"/>
</dbReference>
<name>U1GU58_ENDPU</name>
<keyword evidence="1" id="KW-1133">Transmembrane helix</keyword>
<evidence type="ECO:0000256" key="1">
    <source>
        <dbReference type="SAM" id="Phobius"/>
    </source>
</evidence>
<sequence>MPYQQDSPSPSMHWNVMGSAVSSRGATLVFILFTYLLIVRALRYRRMKKLEHSFGYGTRKPLGEMTLDDAAAILLELSEMEFPFSFLNSTQFALFRTYGIPTVSSLLVSTNQITSPETVSKRLVDTGVLMFEIWGRAPTSTRWLESVARMNYIHGMYQKAGKISNDDMLHSLSFFAGEPFKWISRYEWRNLSDMEVAALGTSGRVWARRCRLTSAVYQATEKAGKMEVTGLKRLWLGPKKKPSPVFFTFTETALAFRRLFLRHLALPRPEMWRSRYLEDEANEFGRFNLKMYGGLPIYVKPTFAWRWNIQAWLFWALGKPIPGDGGNKYIPQGYNIHEVGPRSMAGKGLNAAADLREKMLQRGRCPFRA</sequence>
<dbReference type="OrthoDB" id="4153992at2759"/>
<dbReference type="GO" id="GO:0016491">
    <property type="term" value="F:oxidoreductase activity"/>
    <property type="evidence" value="ECO:0007669"/>
    <property type="project" value="InterPro"/>
</dbReference>
<dbReference type="GeneID" id="19243995"/>
<evidence type="ECO:0000313" key="2">
    <source>
        <dbReference type="EMBL" id="ERF75566.1"/>
    </source>
</evidence>
<evidence type="ECO:0008006" key="4">
    <source>
        <dbReference type="Google" id="ProtNLM"/>
    </source>
</evidence>
<evidence type="ECO:0000313" key="3">
    <source>
        <dbReference type="Proteomes" id="UP000019373"/>
    </source>
</evidence>
<dbReference type="AlphaFoldDB" id="U1GU58"/>
<keyword evidence="1" id="KW-0812">Transmembrane</keyword>
<dbReference type="EMBL" id="KE720804">
    <property type="protein sequence ID" value="ERF75566.1"/>
    <property type="molecule type" value="Genomic_DNA"/>
</dbReference>
<protein>
    <recommendedName>
        <fullName evidence="4">ER-bound oxygenase mpaB/mpaB'/Rubber oxygenase catalytic domain-containing protein</fullName>
    </recommendedName>
</protein>
<dbReference type="PANTHER" id="PTHR36124:SF1">
    <property type="entry name" value="ER-BOUND OXYGENASE MPAB_MPAB'_RUBBER OXYGENASE CATALYTIC DOMAIN-CONTAINING PROTEIN"/>
    <property type="match status" value="1"/>
</dbReference>
<accession>U1GU58</accession>